<proteinExistence type="predicted"/>
<comment type="caution">
    <text evidence="1">The sequence shown here is derived from an EMBL/GenBank/DDBJ whole genome shotgun (WGS) entry which is preliminary data.</text>
</comment>
<evidence type="ECO:0000313" key="1">
    <source>
        <dbReference type="EMBL" id="OMP09196.1"/>
    </source>
</evidence>
<reference evidence="2" key="1">
    <citation type="submission" date="2013-09" db="EMBL/GenBank/DDBJ databases">
        <title>Corchorus olitorius genome sequencing.</title>
        <authorList>
            <person name="Alam M."/>
            <person name="Haque M.S."/>
            <person name="Islam M.S."/>
            <person name="Emdad E.M."/>
            <person name="Islam M.M."/>
            <person name="Ahmed B."/>
            <person name="Halim A."/>
            <person name="Hossen Q.M.M."/>
            <person name="Hossain M.Z."/>
            <person name="Ahmed R."/>
            <person name="Khan M.M."/>
            <person name="Islam R."/>
            <person name="Rashid M.M."/>
            <person name="Khan S.A."/>
            <person name="Rahman M.S."/>
            <person name="Alam M."/>
            <person name="Yahiya A.S."/>
            <person name="Khan M.S."/>
            <person name="Azam M.S."/>
            <person name="Haque T."/>
            <person name="Lashkar M.Z.H."/>
            <person name="Akhand A.I."/>
            <person name="Morshed G."/>
            <person name="Roy S."/>
            <person name="Uddin K.S."/>
            <person name="Rabeya T."/>
            <person name="Hossain A.S."/>
            <person name="Chowdhury A."/>
            <person name="Snigdha A.R."/>
            <person name="Mortoza M.S."/>
            <person name="Matin S.A."/>
            <person name="Hoque S.M.E."/>
            <person name="Islam M.K."/>
            <person name="Roy D.K."/>
            <person name="Haider R."/>
            <person name="Moosa M.M."/>
            <person name="Elias S.M."/>
            <person name="Hasan A.M."/>
            <person name="Jahan S."/>
            <person name="Shafiuddin M."/>
            <person name="Mahmood N."/>
            <person name="Shommy N.S."/>
        </authorList>
    </citation>
    <scope>NUCLEOTIDE SEQUENCE [LARGE SCALE GENOMIC DNA]</scope>
    <source>
        <strain evidence="2">cv. O-4</strain>
    </source>
</reference>
<sequence length="101" mass="10948">MAWLGGEGESGFGALEVESRRSDWWKSGKTVLKRDRLKGVEAEIEGKKEGRGGSGRLGKFGEENSLRGIGVELERRKEVAGDIWFGVAGNDGVEGRGDRVV</sequence>
<accession>A0A1R3KQ22</accession>
<name>A0A1R3KQ22_9ROSI</name>
<keyword evidence="2" id="KW-1185">Reference proteome</keyword>
<gene>
    <name evidence="1" type="ORF">COLO4_05713</name>
</gene>
<protein>
    <submittedName>
        <fullName evidence="1">Uncharacterized protein</fullName>
    </submittedName>
</protein>
<dbReference type="Proteomes" id="UP000187203">
    <property type="component" value="Unassembled WGS sequence"/>
</dbReference>
<organism evidence="1 2">
    <name type="scientific">Corchorus olitorius</name>
    <dbReference type="NCBI Taxonomy" id="93759"/>
    <lineage>
        <taxon>Eukaryota</taxon>
        <taxon>Viridiplantae</taxon>
        <taxon>Streptophyta</taxon>
        <taxon>Embryophyta</taxon>
        <taxon>Tracheophyta</taxon>
        <taxon>Spermatophyta</taxon>
        <taxon>Magnoliopsida</taxon>
        <taxon>eudicotyledons</taxon>
        <taxon>Gunneridae</taxon>
        <taxon>Pentapetalae</taxon>
        <taxon>rosids</taxon>
        <taxon>malvids</taxon>
        <taxon>Malvales</taxon>
        <taxon>Malvaceae</taxon>
        <taxon>Grewioideae</taxon>
        <taxon>Apeibeae</taxon>
        <taxon>Corchorus</taxon>
    </lineage>
</organism>
<evidence type="ECO:0000313" key="2">
    <source>
        <dbReference type="Proteomes" id="UP000187203"/>
    </source>
</evidence>
<dbReference type="AlphaFoldDB" id="A0A1R3KQ22"/>
<dbReference type="EMBL" id="AWUE01012437">
    <property type="protein sequence ID" value="OMP09196.1"/>
    <property type="molecule type" value="Genomic_DNA"/>
</dbReference>